<proteinExistence type="predicted"/>
<dbReference type="PANTHER" id="PTHR33840">
    <property type="match status" value="1"/>
</dbReference>
<evidence type="ECO:0000259" key="2">
    <source>
        <dbReference type="Pfam" id="PF22137"/>
    </source>
</evidence>
<feature type="domain" description="T6SS Phospholipase effector Tle1-like catalytic" evidence="1">
    <location>
        <begin position="66"/>
        <end position="233"/>
    </location>
</feature>
<dbReference type="EMBL" id="JBJVNW010000014">
    <property type="protein sequence ID" value="MFM9520054.1"/>
    <property type="molecule type" value="Genomic_DNA"/>
</dbReference>
<feature type="domain" description="T6SS Phospholipase effector Tle1-like catalytic" evidence="1">
    <location>
        <begin position="255"/>
        <end position="371"/>
    </location>
</feature>
<accession>A0ABW9HDA0</accession>
<organism evidence="3 4">
    <name type="scientific">Pseudomonas monachiensis</name>
    <dbReference type="NCBI Taxonomy" id="3060212"/>
    <lineage>
        <taxon>Bacteria</taxon>
        <taxon>Pseudomonadati</taxon>
        <taxon>Pseudomonadota</taxon>
        <taxon>Gammaproteobacteria</taxon>
        <taxon>Pseudomonadales</taxon>
        <taxon>Pseudomonadaceae</taxon>
        <taxon>Pseudomonas</taxon>
    </lineage>
</organism>
<dbReference type="PANTHER" id="PTHR33840:SF1">
    <property type="entry name" value="TLE1 PHOSPHOLIPASE DOMAIN-CONTAINING PROTEIN"/>
    <property type="match status" value="1"/>
</dbReference>
<name>A0ABW9HDA0_9PSED</name>
<reference evidence="3 4" key="1">
    <citation type="submission" date="2024-12" db="EMBL/GenBank/DDBJ databases">
        <title>Pseudomonas species isolated from Lotus nodules promote plant growth.</title>
        <authorList>
            <person name="Yu Y.-H."/>
            <person name="Kurtenbach J."/>
            <person name="Crosbie D."/>
            <person name="Brachmann A."/>
            <person name="Marin M."/>
        </authorList>
    </citation>
    <scope>NUCLEOTIDE SEQUENCE [LARGE SCALE GENOMIC DNA]</scope>
    <source>
        <strain evidence="3 4">PLb12A</strain>
    </source>
</reference>
<dbReference type="Pfam" id="PF09994">
    <property type="entry name" value="T6SS_Tle1-like_cat"/>
    <property type="match status" value="2"/>
</dbReference>
<dbReference type="Pfam" id="PF22137">
    <property type="entry name" value="T6SS_Tle1-like_C"/>
    <property type="match status" value="1"/>
</dbReference>
<dbReference type="InterPro" id="IPR054388">
    <property type="entry name" value="Tle1-like_C"/>
</dbReference>
<feature type="domain" description="T6SS Phospholipase effector Tle1-like C-terminal" evidence="2">
    <location>
        <begin position="418"/>
        <end position="745"/>
    </location>
</feature>
<evidence type="ECO:0000313" key="4">
    <source>
        <dbReference type="Proteomes" id="UP001631987"/>
    </source>
</evidence>
<gene>
    <name evidence="3" type="ORF">ACKKH4_22780</name>
</gene>
<protein>
    <submittedName>
        <fullName evidence="3">T6SS phospholipase effector Tle1-like catalytic domain-containing protein</fullName>
    </submittedName>
</protein>
<comment type="caution">
    <text evidence="3">The sequence shown here is derived from an EMBL/GenBank/DDBJ whole genome shotgun (WGS) entry which is preliminary data.</text>
</comment>
<sequence>MSEIKNRDSVYVPALFPKERRLPSDPEAVRENYQRQTAEVELYRQELNAQRGFRGASTCARALHISLFFDGTNNNEHNDTRVAEPPHPTNIARLFHASILQPESGYFRYYIPGVGTPFPEIGELDFSTMGMAFANRGEDRINWGLLQIANALSVALTKDDLSLTTMQTKLKAMATTWPMTALGKSSRRQAMASLLEPLRAKVATAQPKVLAIKLFVYGFSRGAAEARTFVTWLSELFDTPQGVELPEQKLLGLPLSIEFLGLLDTVASVGSARAAPFAEGHMDWADGTQSLPDVARFPEWIKDCRHFVAAHEQRLCFPLDSIRYADGRYPPYATEVVYPGMHSDVGGGYPPGDQGKARGGAGELLSQIVLHDLYAAAFSAGAPLTVSEAIVPDDLRQIQPTRAMSTATEKEFALDDSLINRFNAWRTTLGLDEDPTSTPTTSEPLRLGHNLEDTMAAQLAWLTGWRIERFARGSYANQPFYGQAVQTNATLQAEQKAQRQMDTKKAKGARAGVRGQPVETQNLAALAGPPPYEPVLDQQQIREAAVEFEHDYQQWRRDQTSFGGLVFDGVLRDTVYLLSEDDEQREYAQIKAAGELRAKELFIERRDNRFEVSDSASIAAVVAMFDDQVHDSRAWFLHDFMNSREMFGDYFRYRAVYFGDESNKRWTPVVVAGRVVGIALVLGGAYSIRRYGGKAFAGTMVAASVGYQVINAATGEVEPFLPGAEQILKSTLAIGQVVAQQKQAIVKAEDALRMENMLDYLTRSGGLVERVKEVVS</sequence>
<keyword evidence="4" id="KW-1185">Reference proteome</keyword>
<dbReference type="Proteomes" id="UP001631987">
    <property type="component" value="Unassembled WGS sequence"/>
</dbReference>
<dbReference type="InterPro" id="IPR018712">
    <property type="entry name" value="Tle1-like_cat"/>
</dbReference>
<evidence type="ECO:0000259" key="1">
    <source>
        <dbReference type="Pfam" id="PF09994"/>
    </source>
</evidence>
<evidence type="ECO:0000313" key="3">
    <source>
        <dbReference type="EMBL" id="MFM9520054.1"/>
    </source>
</evidence>
<dbReference type="RefSeq" id="WP_409079163.1">
    <property type="nucleotide sequence ID" value="NZ_CP178857.1"/>
</dbReference>